<dbReference type="Pfam" id="PF02653">
    <property type="entry name" value="BPD_transp_2"/>
    <property type="match status" value="1"/>
</dbReference>
<dbReference type="PANTHER" id="PTHR47089:SF1">
    <property type="entry name" value="GUANOSINE ABC TRANSPORTER PERMEASE PROTEIN NUPP"/>
    <property type="match status" value="1"/>
</dbReference>
<evidence type="ECO:0000256" key="5">
    <source>
        <dbReference type="ARBA" id="ARBA00023136"/>
    </source>
</evidence>
<evidence type="ECO:0000256" key="6">
    <source>
        <dbReference type="SAM" id="Phobius"/>
    </source>
</evidence>
<evidence type="ECO:0000256" key="4">
    <source>
        <dbReference type="ARBA" id="ARBA00022989"/>
    </source>
</evidence>
<evidence type="ECO:0000256" key="3">
    <source>
        <dbReference type="ARBA" id="ARBA00022692"/>
    </source>
</evidence>
<dbReference type="PANTHER" id="PTHR47089">
    <property type="entry name" value="ABC TRANSPORTER, PERMEASE PROTEIN"/>
    <property type="match status" value="1"/>
</dbReference>
<dbReference type="InterPro" id="IPR001851">
    <property type="entry name" value="ABC_transp_permease"/>
</dbReference>
<keyword evidence="3 6" id="KW-0812">Transmembrane</keyword>
<proteinExistence type="predicted"/>
<sequence length="188" mass="20292">MLGSEFFKQLTNNSRLHWGFVIVIIAIIAYWFIIEKTSFGYSLRATGFNKEGARYAGIRVNKSIILSIMISGFLAGLAGAIVVQGTFGYGRVMVAMDNYGFDGIAVALVGGCNAIGIMLAGMLFGLLKVAQPLLQTYGVPKEIGDIISSSIVFFVALQYAIQLVILKLKARKPKKKDPSLAMQGGDSK</sequence>
<feature type="transmembrane region" description="Helical" evidence="6">
    <location>
        <begin position="64"/>
        <end position="83"/>
    </location>
</feature>
<name>A0A645DQ82_9ZZZZ</name>
<dbReference type="GO" id="GO:0022857">
    <property type="term" value="F:transmembrane transporter activity"/>
    <property type="evidence" value="ECO:0007669"/>
    <property type="project" value="InterPro"/>
</dbReference>
<accession>A0A645DQ82</accession>
<feature type="transmembrane region" description="Helical" evidence="6">
    <location>
        <begin position="104"/>
        <end position="126"/>
    </location>
</feature>
<protein>
    <submittedName>
        <fullName evidence="7">Uncharacterized protein</fullName>
    </submittedName>
</protein>
<feature type="transmembrane region" description="Helical" evidence="6">
    <location>
        <begin position="146"/>
        <end position="166"/>
    </location>
</feature>
<dbReference type="AlphaFoldDB" id="A0A645DQ82"/>
<evidence type="ECO:0000313" key="7">
    <source>
        <dbReference type="EMBL" id="MPM91298.1"/>
    </source>
</evidence>
<organism evidence="7">
    <name type="scientific">bioreactor metagenome</name>
    <dbReference type="NCBI Taxonomy" id="1076179"/>
    <lineage>
        <taxon>unclassified sequences</taxon>
        <taxon>metagenomes</taxon>
        <taxon>ecological metagenomes</taxon>
    </lineage>
</organism>
<feature type="transmembrane region" description="Helical" evidence="6">
    <location>
        <begin position="16"/>
        <end position="34"/>
    </location>
</feature>
<dbReference type="EMBL" id="VSSQ01038379">
    <property type="protein sequence ID" value="MPM91298.1"/>
    <property type="molecule type" value="Genomic_DNA"/>
</dbReference>
<keyword evidence="5 6" id="KW-0472">Membrane</keyword>
<dbReference type="CDD" id="cd06580">
    <property type="entry name" value="TM_PBP1_transp_TpRbsC_like"/>
    <property type="match status" value="1"/>
</dbReference>
<keyword evidence="2" id="KW-1003">Cell membrane</keyword>
<gene>
    <name evidence="7" type="ORF">SDC9_138426</name>
</gene>
<reference evidence="7" key="1">
    <citation type="submission" date="2019-08" db="EMBL/GenBank/DDBJ databases">
        <authorList>
            <person name="Kucharzyk K."/>
            <person name="Murdoch R.W."/>
            <person name="Higgins S."/>
            <person name="Loffler F."/>
        </authorList>
    </citation>
    <scope>NUCLEOTIDE SEQUENCE</scope>
</reference>
<comment type="subcellular location">
    <subcellularLocation>
        <location evidence="1">Cell membrane</location>
        <topology evidence="1">Multi-pass membrane protein</topology>
    </subcellularLocation>
</comment>
<dbReference type="GO" id="GO:0005886">
    <property type="term" value="C:plasma membrane"/>
    <property type="evidence" value="ECO:0007669"/>
    <property type="project" value="UniProtKB-SubCell"/>
</dbReference>
<evidence type="ECO:0000256" key="2">
    <source>
        <dbReference type="ARBA" id="ARBA00022475"/>
    </source>
</evidence>
<evidence type="ECO:0000256" key="1">
    <source>
        <dbReference type="ARBA" id="ARBA00004651"/>
    </source>
</evidence>
<keyword evidence="4 6" id="KW-1133">Transmembrane helix</keyword>
<comment type="caution">
    <text evidence="7">The sequence shown here is derived from an EMBL/GenBank/DDBJ whole genome shotgun (WGS) entry which is preliminary data.</text>
</comment>